<dbReference type="Pfam" id="PF01370">
    <property type="entry name" value="Epimerase"/>
    <property type="match status" value="1"/>
</dbReference>
<dbReference type="RefSeq" id="WP_202062528.1">
    <property type="nucleotide sequence ID" value="NZ_JAEQMY010000031.1"/>
</dbReference>
<name>A0A936ZJW5_9HYPH</name>
<organism evidence="4 5">
    <name type="scientific">Microvirga aerilata</name>
    <dbReference type="NCBI Taxonomy" id="670292"/>
    <lineage>
        <taxon>Bacteria</taxon>
        <taxon>Pseudomonadati</taxon>
        <taxon>Pseudomonadota</taxon>
        <taxon>Alphaproteobacteria</taxon>
        <taxon>Hyphomicrobiales</taxon>
        <taxon>Methylobacteriaceae</taxon>
        <taxon>Microvirga</taxon>
    </lineage>
</organism>
<dbReference type="InterPro" id="IPR001509">
    <property type="entry name" value="Epimerase_deHydtase"/>
</dbReference>
<protein>
    <submittedName>
        <fullName evidence="4">NAD-dependent epimerase/dehydratase family protein</fullName>
    </submittedName>
</protein>
<evidence type="ECO:0000259" key="3">
    <source>
        <dbReference type="Pfam" id="PF01370"/>
    </source>
</evidence>
<dbReference type="InterPro" id="IPR036291">
    <property type="entry name" value="NAD(P)-bd_dom_sf"/>
</dbReference>
<dbReference type="Proteomes" id="UP000605848">
    <property type="component" value="Unassembled WGS sequence"/>
</dbReference>
<reference evidence="4" key="1">
    <citation type="submission" date="2021-01" db="EMBL/GenBank/DDBJ databases">
        <title>Microvirga sp.</title>
        <authorList>
            <person name="Kim M.K."/>
        </authorList>
    </citation>
    <scope>NUCLEOTIDE SEQUENCE</scope>
    <source>
        <strain evidence="4">5420S-16</strain>
    </source>
</reference>
<accession>A0A936ZJW5</accession>
<proteinExistence type="inferred from homology"/>
<feature type="domain" description="NAD-dependent epimerase/dehydratase" evidence="3">
    <location>
        <begin position="19"/>
        <end position="280"/>
    </location>
</feature>
<evidence type="ECO:0000313" key="4">
    <source>
        <dbReference type="EMBL" id="MBL0405968.1"/>
    </source>
</evidence>
<evidence type="ECO:0000256" key="1">
    <source>
        <dbReference type="ARBA" id="ARBA00005125"/>
    </source>
</evidence>
<comment type="similarity">
    <text evidence="2">Belongs to the NAD(P)-dependent epimerase/dehydratase family.</text>
</comment>
<comment type="caution">
    <text evidence="4">The sequence shown here is derived from an EMBL/GenBank/DDBJ whole genome shotgun (WGS) entry which is preliminary data.</text>
</comment>
<dbReference type="SUPFAM" id="SSF51735">
    <property type="entry name" value="NAD(P)-binding Rossmann-fold domains"/>
    <property type="match status" value="1"/>
</dbReference>
<sequence length="372" mass="40803">MRKTDITADAPAISRRKPILITGGAGFIGSNLADRFASEGHDVLVYDALARPGVDRNLEWLKKRHPNRISSVIGDIRDETAVADAAGEAQAVFHMAAQVAVTTSLVDPREDFEINIRGTLNLLDALRTRNERVPLIFASTNKVYGDLADVELEKTNDAYKPRNPAIRDAGIGEGRPLDFHTPYGCSKGAADQYVLDYARSFGIPTCVMRMSCIYGQRQMGTEDQGWVAHFLIRALQGEPITIYGDGCQVRDVLDISDAVEAYACAWKQIDAVQGHAFNLGGGPTNAISLRQLIRHIEDVIGRPVETIYSDWRAGDQRYYVSDTRLVTQELGLKPPVSWLKGVAALAGWLQQERGLPRLEASGSRLQAAEALS</sequence>
<comment type="pathway">
    <text evidence="1">Bacterial outer membrane biogenesis; LPS O-antigen biosynthesis.</text>
</comment>
<gene>
    <name evidence="4" type="ORF">JKG68_18570</name>
</gene>
<dbReference type="PANTHER" id="PTHR43000">
    <property type="entry name" value="DTDP-D-GLUCOSE 4,6-DEHYDRATASE-RELATED"/>
    <property type="match status" value="1"/>
</dbReference>
<dbReference type="EMBL" id="JAEQMY010000031">
    <property type="protein sequence ID" value="MBL0405968.1"/>
    <property type="molecule type" value="Genomic_DNA"/>
</dbReference>
<evidence type="ECO:0000256" key="2">
    <source>
        <dbReference type="ARBA" id="ARBA00007637"/>
    </source>
</evidence>
<keyword evidence="5" id="KW-1185">Reference proteome</keyword>
<dbReference type="AlphaFoldDB" id="A0A936ZJW5"/>
<evidence type="ECO:0000313" key="5">
    <source>
        <dbReference type="Proteomes" id="UP000605848"/>
    </source>
</evidence>
<dbReference type="Gene3D" id="3.40.50.720">
    <property type="entry name" value="NAD(P)-binding Rossmann-like Domain"/>
    <property type="match status" value="1"/>
</dbReference>